<evidence type="ECO:0008006" key="4">
    <source>
        <dbReference type="Google" id="ProtNLM"/>
    </source>
</evidence>
<sequence length="397" mass="43606">MSMPRSVAWSLAPLLLSLGLPALADTCALQPDLAQATRTAFEQVQAGLDGQDEELPTDVSPAIATAVEAHKDAITRALDARLACSGADLDADALQQEMARELMPAQPAPEGEETSVSPYAVARHDEPGLPPMVVVQAATSIPCGGDILLLGYAREGDRWVRTLEWRSPPLKELSDAYGDFYQYVRLAGGQFVIAHGTPWCTSRWSRLAVDVVQPRNGETAQRTLHHLQQGYVRDETEPRLKARPDGFELRAEVGSLDADRMTRAGIYRYRLDGDALQRIQPAASNGRGFVDEWLMVDDALAGDWSAPEQRQQNLTAREQLKAQRAEPGITLLYGPVRACKDAGRFQVEIQLYDSKKDLHDLAYAYATILQRPDGFTLMTLGDHEDTRCNGPDLMAGQ</sequence>
<organism evidence="2 3">
    <name type="scientific">Metapseudomonas otitidis</name>
    <dbReference type="NCBI Taxonomy" id="319939"/>
    <lineage>
        <taxon>Bacteria</taxon>
        <taxon>Pseudomonadati</taxon>
        <taxon>Pseudomonadota</taxon>
        <taxon>Gammaproteobacteria</taxon>
        <taxon>Pseudomonadales</taxon>
        <taxon>Pseudomonadaceae</taxon>
        <taxon>Metapseudomonas</taxon>
    </lineage>
</organism>
<feature type="signal peptide" evidence="1">
    <location>
        <begin position="1"/>
        <end position="24"/>
    </location>
</feature>
<evidence type="ECO:0000256" key="1">
    <source>
        <dbReference type="SAM" id="SignalP"/>
    </source>
</evidence>
<dbReference type="AlphaFoldDB" id="A0A679G6S0"/>
<name>A0A679G6S0_9GAMM</name>
<reference evidence="2 3" key="1">
    <citation type="journal article" date="2020" name="Microbiol. Resour. Announc.">
        <title>Complete genome sequence of Pseudomonas otitidis strain MrB4, isolated from Lake Biwa in Japan.</title>
        <authorList>
            <person name="Miyazaki K."/>
            <person name="Hase E."/>
            <person name="Maruya T."/>
        </authorList>
    </citation>
    <scope>NUCLEOTIDE SEQUENCE [LARGE SCALE GENOMIC DNA]</scope>
    <source>
        <strain evidence="2 3">MrB4</strain>
    </source>
</reference>
<proteinExistence type="predicted"/>
<keyword evidence="1" id="KW-0732">Signal</keyword>
<accession>A0A679G6S0</accession>
<evidence type="ECO:0000313" key="3">
    <source>
        <dbReference type="Proteomes" id="UP000501237"/>
    </source>
</evidence>
<evidence type="ECO:0000313" key="2">
    <source>
        <dbReference type="EMBL" id="BCA26401.1"/>
    </source>
</evidence>
<dbReference type="EMBL" id="AP022642">
    <property type="protein sequence ID" value="BCA26401.1"/>
    <property type="molecule type" value="Genomic_DNA"/>
</dbReference>
<dbReference type="KEGG" id="poj:PtoMrB4_03780"/>
<dbReference type="Proteomes" id="UP000501237">
    <property type="component" value="Chromosome"/>
</dbReference>
<gene>
    <name evidence="2" type="ORF">PtoMrB4_03780</name>
</gene>
<protein>
    <recommendedName>
        <fullName evidence="4">Lipoprotein</fullName>
    </recommendedName>
</protein>
<feature type="chain" id="PRO_5025335035" description="Lipoprotein" evidence="1">
    <location>
        <begin position="25"/>
        <end position="397"/>
    </location>
</feature>